<name>A0AAE3UBP6_9BACT</name>
<proteinExistence type="predicted"/>
<protein>
    <submittedName>
        <fullName evidence="1">Uncharacterized protein</fullName>
    </submittedName>
</protein>
<organism evidence="1 2">
    <name type="scientific">Xanthocytophaga flava</name>
    <dbReference type="NCBI Taxonomy" id="3048013"/>
    <lineage>
        <taxon>Bacteria</taxon>
        <taxon>Pseudomonadati</taxon>
        <taxon>Bacteroidota</taxon>
        <taxon>Cytophagia</taxon>
        <taxon>Cytophagales</taxon>
        <taxon>Rhodocytophagaceae</taxon>
        <taxon>Xanthocytophaga</taxon>
    </lineage>
</organism>
<evidence type="ECO:0000313" key="2">
    <source>
        <dbReference type="Proteomes" id="UP001241110"/>
    </source>
</evidence>
<dbReference type="Proteomes" id="UP001241110">
    <property type="component" value="Unassembled WGS sequence"/>
</dbReference>
<comment type="caution">
    <text evidence="1">The sequence shown here is derived from an EMBL/GenBank/DDBJ whole genome shotgun (WGS) entry which is preliminary data.</text>
</comment>
<gene>
    <name evidence="1" type="ORF">QNI16_36235</name>
</gene>
<dbReference type="AlphaFoldDB" id="A0AAE3UBP6"/>
<dbReference type="EMBL" id="JASJOS010000026">
    <property type="protein sequence ID" value="MDJ1485987.1"/>
    <property type="molecule type" value="Genomic_DNA"/>
</dbReference>
<sequence length="179" mass="20911">MITLLPHPTDDVTFLSCLETLIQNRVKEYKPKHLYLIRLDNWFDDKWLGFSGTRMHEISIWQLDQVTVPPFHPNRVESCLYYKLEEGSYTSREISTPLHIIQASTDNLQRKITDFTDDGLFVWYSSKSKMNAMGAIMMYWVKDNECFPFYLSLSGGLSWKVQKTKGITRSQVQEMLAAN</sequence>
<evidence type="ECO:0000313" key="1">
    <source>
        <dbReference type="EMBL" id="MDJ1485987.1"/>
    </source>
</evidence>
<accession>A0AAE3UBP6</accession>
<dbReference type="RefSeq" id="WP_313989266.1">
    <property type="nucleotide sequence ID" value="NZ_JASJOS010000026.1"/>
</dbReference>
<reference evidence="1" key="1">
    <citation type="submission" date="2023-05" db="EMBL/GenBank/DDBJ databases">
        <authorList>
            <person name="Zhang X."/>
        </authorList>
    </citation>
    <scope>NUCLEOTIDE SEQUENCE</scope>
    <source>
        <strain evidence="1">YF14B1</strain>
    </source>
</reference>